<dbReference type="Proteomes" id="UP000325141">
    <property type="component" value="Unassembled WGS sequence"/>
</dbReference>
<reference evidence="1 2" key="1">
    <citation type="submission" date="2019-09" db="EMBL/GenBank/DDBJ databases">
        <title>Genome sequence and assembly of Flavobacterium sp.</title>
        <authorList>
            <person name="Chhetri G."/>
        </authorList>
    </citation>
    <scope>NUCLEOTIDE SEQUENCE [LARGE SCALE GENOMIC DNA]</scope>
    <source>
        <strain evidence="1 2">SNL9</strain>
    </source>
</reference>
<name>A0A5M6CKN6_9FLAO</name>
<dbReference type="RefSeq" id="WP_150011742.1">
    <property type="nucleotide sequence ID" value="NZ_VWSG01000004.1"/>
</dbReference>
<gene>
    <name evidence="1" type="ORF">F0460_07285</name>
</gene>
<accession>A0A5M6CKN6</accession>
<dbReference type="AlphaFoldDB" id="A0A5M6CKN6"/>
<dbReference type="EMBL" id="VWSG01000004">
    <property type="protein sequence ID" value="KAA5535577.1"/>
    <property type="molecule type" value="Genomic_DNA"/>
</dbReference>
<evidence type="ECO:0000313" key="2">
    <source>
        <dbReference type="Proteomes" id="UP000325141"/>
    </source>
</evidence>
<organism evidence="1 2">
    <name type="scientific">Paenimyroides baculatum</name>
    <dbReference type="NCBI Taxonomy" id="2608000"/>
    <lineage>
        <taxon>Bacteria</taxon>
        <taxon>Pseudomonadati</taxon>
        <taxon>Bacteroidota</taxon>
        <taxon>Flavobacteriia</taxon>
        <taxon>Flavobacteriales</taxon>
        <taxon>Flavobacteriaceae</taxon>
        <taxon>Paenimyroides</taxon>
    </lineage>
</organism>
<proteinExistence type="predicted"/>
<evidence type="ECO:0000313" key="1">
    <source>
        <dbReference type="EMBL" id="KAA5535577.1"/>
    </source>
</evidence>
<sequence length="103" mass="11768">MKNFIKITALILCMSSCGINNDKLKNEAEEVIVNINKYKNKNGSVPPNLKVIGYDEKEEGPIYYTPWKDSVNYIIYYSTGGVGESNKYYSDSKKWETIDRGIN</sequence>
<protein>
    <submittedName>
        <fullName evidence="1">Uncharacterized protein</fullName>
    </submittedName>
</protein>
<comment type="caution">
    <text evidence="1">The sequence shown here is derived from an EMBL/GenBank/DDBJ whole genome shotgun (WGS) entry which is preliminary data.</text>
</comment>
<keyword evidence="2" id="KW-1185">Reference proteome</keyword>